<dbReference type="GO" id="GO:0046872">
    <property type="term" value="F:metal ion binding"/>
    <property type="evidence" value="ECO:0007669"/>
    <property type="project" value="UniProtKB-KW"/>
</dbReference>
<evidence type="ECO:0000256" key="3">
    <source>
        <dbReference type="ARBA" id="ARBA00010044"/>
    </source>
</evidence>
<comment type="similarity">
    <text evidence="3">In the C-terminal section; belongs to the peptidase M41 family.</text>
</comment>
<dbReference type="GO" id="GO:0007005">
    <property type="term" value="P:mitochondrion organization"/>
    <property type="evidence" value="ECO:0007669"/>
    <property type="project" value="TreeGrafter"/>
</dbReference>
<feature type="domain" description="AAA+ ATPase" evidence="13">
    <location>
        <begin position="370"/>
        <end position="506"/>
    </location>
</feature>
<evidence type="ECO:0000256" key="1">
    <source>
        <dbReference type="ARBA" id="ARBA00001947"/>
    </source>
</evidence>
<dbReference type="FunFam" id="1.20.58.760:FF:000001">
    <property type="entry name" value="ATP-dependent zinc metalloprotease FtsH"/>
    <property type="match status" value="1"/>
</dbReference>
<evidence type="ECO:0000256" key="7">
    <source>
        <dbReference type="ARBA" id="ARBA00022741"/>
    </source>
</evidence>
<dbReference type="InterPro" id="IPR041569">
    <property type="entry name" value="AAA_lid_3"/>
</dbReference>
<dbReference type="PANTHER" id="PTHR23076">
    <property type="entry name" value="METALLOPROTEASE M41 FTSH"/>
    <property type="match status" value="1"/>
</dbReference>
<dbReference type="GO" id="GO:0033619">
    <property type="term" value="P:membrane protein proteolysis"/>
    <property type="evidence" value="ECO:0007669"/>
    <property type="project" value="EnsemblFungi"/>
</dbReference>
<comment type="cofactor">
    <cofactor evidence="1">
        <name>Zn(2+)</name>
        <dbReference type="ChEBI" id="CHEBI:29105"/>
    </cofactor>
</comment>
<dbReference type="HOGENOM" id="CLU_000688_9_3_1"/>
<keyword evidence="12" id="KW-0472">Membrane</keyword>
<dbReference type="InterPro" id="IPR048438">
    <property type="entry name" value="Yme1-like_N"/>
</dbReference>
<dbReference type="eggNOG" id="KOG0734">
    <property type="taxonomic scope" value="Eukaryota"/>
</dbReference>
<keyword evidence="7" id="KW-0547">Nucleotide-binding</keyword>
<dbReference type="PROSITE" id="PS00674">
    <property type="entry name" value="AAA"/>
    <property type="match status" value="1"/>
</dbReference>
<dbReference type="OMA" id="MSHFEWA"/>
<dbReference type="GO" id="GO:0005524">
    <property type="term" value="F:ATP binding"/>
    <property type="evidence" value="ECO:0007669"/>
    <property type="project" value="UniProtKB-KW"/>
</dbReference>
<evidence type="ECO:0000256" key="9">
    <source>
        <dbReference type="ARBA" id="ARBA00022833"/>
    </source>
</evidence>
<dbReference type="OrthoDB" id="1413014at2759"/>
<comment type="similarity">
    <text evidence="4">In the N-terminal section; belongs to the AAA ATPase family.</text>
</comment>
<dbReference type="STRING" id="1071380.I2H5N8"/>
<dbReference type="InterPro" id="IPR000642">
    <property type="entry name" value="Peptidase_M41"/>
</dbReference>
<dbReference type="InterPro" id="IPR027417">
    <property type="entry name" value="P-loop_NTPase"/>
</dbReference>
<evidence type="ECO:0000259" key="13">
    <source>
        <dbReference type="SMART" id="SM00382"/>
    </source>
</evidence>
<dbReference type="AlphaFoldDB" id="I2H5N8"/>
<dbReference type="FunFam" id="1.10.8.60:FF:000001">
    <property type="entry name" value="ATP-dependent zinc metalloprotease FtsH"/>
    <property type="match status" value="1"/>
</dbReference>
<dbReference type="InterPro" id="IPR003593">
    <property type="entry name" value="AAA+_ATPase"/>
</dbReference>
<dbReference type="GO" id="GO:0030150">
    <property type="term" value="P:protein import into mitochondrial matrix"/>
    <property type="evidence" value="ECO:0007669"/>
    <property type="project" value="EnsemblFungi"/>
</dbReference>
<dbReference type="Gene3D" id="1.10.8.60">
    <property type="match status" value="1"/>
</dbReference>
<accession>I2H5N8</accession>
<reference evidence="14 15" key="1">
    <citation type="journal article" date="2011" name="Proc. Natl. Acad. Sci. U.S.A.">
        <title>Evolutionary erosion of yeast sex chromosomes by mating-type switching accidents.</title>
        <authorList>
            <person name="Gordon J.L."/>
            <person name="Armisen D."/>
            <person name="Proux-Wera E."/>
            <person name="Oheigeartaigh S.S."/>
            <person name="Byrne K.P."/>
            <person name="Wolfe K.H."/>
        </authorList>
    </citation>
    <scope>NUCLEOTIDE SEQUENCE [LARGE SCALE GENOMIC DNA]</scope>
    <source>
        <strain evidence="15">ATCC 34711 / CBS 6284 / DSM 70876 / NBRC 10599 / NRRL Y-10934 / UCD 77-7</strain>
    </source>
</reference>
<dbReference type="GO" id="GO:0016887">
    <property type="term" value="F:ATP hydrolysis activity"/>
    <property type="evidence" value="ECO:0007669"/>
    <property type="project" value="InterPro"/>
</dbReference>
<dbReference type="GO" id="GO:0004176">
    <property type="term" value="F:ATP-dependent peptidase activity"/>
    <property type="evidence" value="ECO:0007669"/>
    <property type="project" value="EnsemblFungi"/>
</dbReference>
<dbReference type="Pfam" id="PF21232">
    <property type="entry name" value="Yme1-like_N"/>
    <property type="match status" value="1"/>
</dbReference>
<dbReference type="GO" id="GO:0031942">
    <property type="term" value="C:i-AAA complex"/>
    <property type="evidence" value="ECO:0007669"/>
    <property type="project" value="EnsemblFungi"/>
</dbReference>
<dbReference type="GO" id="GO:0141164">
    <property type="term" value="P:mitochondrial protein quality control"/>
    <property type="evidence" value="ECO:0007669"/>
    <property type="project" value="EnsemblFungi"/>
</dbReference>
<evidence type="ECO:0000256" key="2">
    <source>
        <dbReference type="ARBA" id="ARBA00004370"/>
    </source>
</evidence>
<dbReference type="Pfam" id="PF00004">
    <property type="entry name" value="AAA"/>
    <property type="match status" value="1"/>
</dbReference>
<proteinExistence type="inferred from homology"/>
<dbReference type="InterPro" id="IPR003959">
    <property type="entry name" value="ATPase_AAA_core"/>
</dbReference>
<keyword evidence="8" id="KW-0378">Hydrolase</keyword>
<evidence type="ECO:0000256" key="12">
    <source>
        <dbReference type="ARBA" id="ARBA00023136"/>
    </source>
</evidence>
<dbReference type="Gene3D" id="1.20.58.760">
    <property type="entry name" value="Peptidase M41"/>
    <property type="match status" value="1"/>
</dbReference>
<dbReference type="Pfam" id="PF17862">
    <property type="entry name" value="AAA_lid_3"/>
    <property type="match status" value="1"/>
</dbReference>
<dbReference type="MEROPS" id="M41.004"/>
<dbReference type="GO" id="GO:0004222">
    <property type="term" value="F:metalloendopeptidase activity"/>
    <property type="evidence" value="ECO:0007669"/>
    <property type="project" value="InterPro"/>
</dbReference>
<dbReference type="SMART" id="SM00382">
    <property type="entry name" value="AAA"/>
    <property type="match status" value="1"/>
</dbReference>
<evidence type="ECO:0000256" key="5">
    <source>
        <dbReference type="ARBA" id="ARBA00022670"/>
    </source>
</evidence>
<dbReference type="Proteomes" id="UP000002866">
    <property type="component" value="Chromosome 6"/>
</dbReference>
<evidence type="ECO:0000313" key="15">
    <source>
        <dbReference type="Proteomes" id="UP000002866"/>
    </source>
</evidence>
<dbReference type="GO" id="GO:0045041">
    <property type="term" value="P:protein import into mitochondrial intermembrane space"/>
    <property type="evidence" value="ECO:0007669"/>
    <property type="project" value="EnsemblFungi"/>
</dbReference>
<dbReference type="FunCoup" id="I2H5N8">
    <property type="interactions" value="1166"/>
</dbReference>
<evidence type="ECO:0000256" key="6">
    <source>
        <dbReference type="ARBA" id="ARBA00022723"/>
    </source>
</evidence>
<dbReference type="Pfam" id="PF01434">
    <property type="entry name" value="Peptidase_M41"/>
    <property type="match status" value="1"/>
</dbReference>
<dbReference type="GO" id="GO:0006457">
    <property type="term" value="P:protein folding"/>
    <property type="evidence" value="ECO:0007669"/>
    <property type="project" value="EnsemblFungi"/>
</dbReference>
<dbReference type="InterPro" id="IPR003960">
    <property type="entry name" value="ATPase_AAA_CS"/>
</dbReference>
<name>I2H5N8_HENB6</name>
<evidence type="ECO:0000256" key="11">
    <source>
        <dbReference type="ARBA" id="ARBA00023049"/>
    </source>
</evidence>
<organism evidence="14 15">
    <name type="scientific">Henningerozyma blattae (strain ATCC 34711 / CBS 6284 / DSM 70876 / NBRC 10599 / NRRL Y-10934 / UCD 77-7)</name>
    <name type="common">Yeast</name>
    <name type="synonym">Tetrapisispora blattae</name>
    <dbReference type="NCBI Taxonomy" id="1071380"/>
    <lineage>
        <taxon>Eukaryota</taxon>
        <taxon>Fungi</taxon>
        <taxon>Dikarya</taxon>
        <taxon>Ascomycota</taxon>
        <taxon>Saccharomycotina</taxon>
        <taxon>Saccharomycetes</taxon>
        <taxon>Saccharomycetales</taxon>
        <taxon>Saccharomycetaceae</taxon>
        <taxon>Henningerozyma</taxon>
    </lineage>
</organism>
<keyword evidence="9" id="KW-0862">Zinc</keyword>
<dbReference type="FunFam" id="3.40.50.300:FF:000175">
    <property type="entry name" value="ATP-dependent zinc metalloprotease FTSH 4"/>
    <property type="match status" value="1"/>
</dbReference>
<evidence type="ECO:0000313" key="14">
    <source>
        <dbReference type="EMBL" id="CCH61690.1"/>
    </source>
</evidence>
<dbReference type="InParanoid" id="I2H5N8"/>
<keyword evidence="11" id="KW-0482">Metalloprotease</keyword>
<protein>
    <recommendedName>
        <fullName evidence="13">AAA+ ATPase domain-containing protein</fullName>
    </recommendedName>
</protein>
<dbReference type="PANTHER" id="PTHR23076:SF97">
    <property type="entry name" value="ATP-DEPENDENT ZINC METALLOPROTEASE YME1L1"/>
    <property type="match status" value="1"/>
</dbReference>
<keyword evidence="6" id="KW-0479">Metal-binding</keyword>
<sequence>MSLANNRIMSTLTRNSALRLCSGSLYRINYRRTQLRLYSDLKNSNTTNPYTLKSVDITNANDTSTSIPRKEADPIIQDNINTNASANTNLNANANANVNPSPSVEPVMMSQQNSKPFDFIKKWSSMLSRNNSNNQTANDPHNLLARLEQEANRDLTDAQSQANFYKLLLNSNYPQYVISRFETPGIASSPLCIEYYTKALENVGRKEDAQNIRQNVANPANPFINASDSSTATSAAAAAAVAAAATPGASPASASASAFQSNAYSQLYGSRKEPLHVIVTESTFTVVSRWIKWLIVLGLLTYGVSESFKYITENTSLLKPSESTDKSVDVAKTDVKFDDVRGCDEARAELEEIVDFLKDPAKYESLGGKLPKGVLLTGPPGTGKTLLARATAGEAGVDFLFMSGSEFDEVYVGVGAKRIRDLFAQARAKAPAIIFIDELDAIGGKRNPKDQAYAKQTLNQLLVELDGFSQTTGIIIIGATNFPDALDKALTRPGRFDKIVNVDLPDVRGRSDILRHHMKKITLAPDVDPTIIARGTPGLSGAELANLVNQAAVYACQKNAISVNMSHLEWAKDKILMGAEKKTMVLTDAVRRATAYHEAGHAIMALYTPSATPLYKATILPRGRALGITFQLPEMDKVDITKQECLARVDVCMGGKVAEELIYGKDNTTSGCGSDLQNATQTVRAMVQSYGMGSSVGPVNLSDNWESWSGKIRDTADNEVIEILKNSEDRSRKLLAKKINELHRLADGLVEYETLDAKEISKVCRGEPINKLKTITNTVVEAPDSDKRKEIKGDKSKIPSVA</sequence>
<keyword evidence="5" id="KW-0645">Protease</keyword>
<evidence type="ECO:0000256" key="4">
    <source>
        <dbReference type="ARBA" id="ARBA00010550"/>
    </source>
</evidence>
<dbReference type="InterPro" id="IPR037219">
    <property type="entry name" value="Peptidase_M41-like"/>
</dbReference>
<dbReference type="Gene3D" id="3.40.50.300">
    <property type="entry name" value="P-loop containing nucleotide triphosphate hydrolases"/>
    <property type="match status" value="1"/>
</dbReference>
<dbReference type="EMBL" id="HE806321">
    <property type="protein sequence ID" value="CCH61690.1"/>
    <property type="molecule type" value="Genomic_DNA"/>
</dbReference>
<dbReference type="GeneID" id="14496799"/>
<evidence type="ECO:0000256" key="10">
    <source>
        <dbReference type="ARBA" id="ARBA00022840"/>
    </source>
</evidence>
<gene>
    <name evidence="14" type="primary">TBLA0F01470</name>
    <name evidence="14" type="ORF">TBLA_0F01470</name>
</gene>
<evidence type="ECO:0000256" key="8">
    <source>
        <dbReference type="ARBA" id="ARBA00022801"/>
    </source>
</evidence>
<dbReference type="RefSeq" id="XP_004181209.1">
    <property type="nucleotide sequence ID" value="XM_004181161.1"/>
</dbReference>
<keyword evidence="15" id="KW-1185">Reference proteome</keyword>
<dbReference type="SUPFAM" id="SSF52540">
    <property type="entry name" value="P-loop containing nucleoside triphosphate hydrolases"/>
    <property type="match status" value="1"/>
</dbReference>
<dbReference type="InterPro" id="IPR005936">
    <property type="entry name" value="FtsH"/>
</dbReference>
<keyword evidence="10" id="KW-0067">ATP-binding</keyword>
<dbReference type="SUPFAM" id="SSF140990">
    <property type="entry name" value="FtsH protease domain-like"/>
    <property type="match status" value="1"/>
</dbReference>
<comment type="subcellular location">
    <subcellularLocation>
        <location evidence="2">Membrane</location>
    </subcellularLocation>
</comment>
<dbReference type="CDD" id="cd19501">
    <property type="entry name" value="RecA-like_FtsH"/>
    <property type="match status" value="1"/>
</dbReference>
<dbReference type="HAMAP" id="MF_01458">
    <property type="entry name" value="FtsH"/>
    <property type="match status" value="1"/>
</dbReference>
<dbReference type="KEGG" id="tbl:TBLA_0F01470"/>